<reference evidence="10" key="3">
    <citation type="submission" date="2025-09" db="UniProtKB">
        <authorList>
            <consortium name="Ensembl"/>
        </authorList>
    </citation>
    <scope>IDENTIFICATION</scope>
</reference>
<dbReference type="SMART" id="SM00409">
    <property type="entry name" value="IG"/>
    <property type="match status" value="2"/>
</dbReference>
<feature type="domain" description="Ig-like" evidence="9">
    <location>
        <begin position="183"/>
        <end position="287"/>
    </location>
</feature>
<evidence type="ECO:0000256" key="8">
    <source>
        <dbReference type="SAM" id="Phobius"/>
    </source>
</evidence>
<keyword evidence="8" id="KW-1133">Transmembrane helix</keyword>
<dbReference type="GeneTree" id="ENSGT00940000162676"/>
<dbReference type="CDD" id="cd00099">
    <property type="entry name" value="IgV"/>
    <property type="match status" value="2"/>
</dbReference>
<reference evidence="11" key="1">
    <citation type="submission" date="2013-10" db="EMBL/GenBank/DDBJ databases">
        <authorList>
            <person name="Schartl M."/>
            <person name="Warren W."/>
        </authorList>
    </citation>
    <scope>NUCLEOTIDE SEQUENCE [LARGE SCALE GENOMIC DNA]</scope>
    <source>
        <strain evidence="11">female</strain>
    </source>
</reference>
<keyword evidence="2" id="KW-1003">Cell membrane</keyword>
<evidence type="ECO:0000259" key="9">
    <source>
        <dbReference type="PROSITE" id="PS50835"/>
    </source>
</evidence>
<feature type="domain" description="Ig-like" evidence="9">
    <location>
        <begin position="57"/>
        <end position="167"/>
    </location>
</feature>
<dbReference type="Proteomes" id="UP000028760">
    <property type="component" value="Unassembled WGS sequence"/>
</dbReference>
<dbReference type="GO" id="GO:0009617">
    <property type="term" value="P:response to bacterium"/>
    <property type="evidence" value="ECO:0007669"/>
    <property type="project" value="TreeGrafter"/>
</dbReference>
<organism evidence="10 11">
    <name type="scientific">Poecilia formosa</name>
    <name type="common">Amazon molly</name>
    <name type="synonym">Limia formosa</name>
    <dbReference type="NCBI Taxonomy" id="48698"/>
    <lineage>
        <taxon>Eukaryota</taxon>
        <taxon>Metazoa</taxon>
        <taxon>Chordata</taxon>
        <taxon>Craniata</taxon>
        <taxon>Vertebrata</taxon>
        <taxon>Euteleostomi</taxon>
        <taxon>Actinopterygii</taxon>
        <taxon>Neopterygii</taxon>
        <taxon>Teleostei</taxon>
        <taxon>Neoteleostei</taxon>
        <taxon>Acanthomorphata</taxon>
        <taxon>Ovalentaria</taxon>
        <taxon>Atherinomorphae</taxon>
        <taxon>Cyprinodontiformes</taxon>
        <taxon>Poeciliidae</taxon>
        <taxon>Poeciliinae</taxon>
        <taxon>Poecilia</taxon>
    </lineage>
</organism>
<dbReference type="EMBL" id="AYCK01006327">
    <property type="status" value="NOT_ANNOTATED_CDS"/>
    <property type="molecule type" value="Genomic_DNA"/>
</dbReference>
<keyword evidence="3" id="KW-0732">Signal</keyword>
<evidence type="ECO:0000256" key="1">
    <source>
        <dbReference type="ARBA" id="ARBA00004236"/>
    </source>
</evidence>
<keyword evidence="4" id="KW-0391">Immunity</keyword>
<dbReference type="Pfam" id="PF07686">
    <property type="entry name" value="V-set"/>
    <property type="match status" value="2"/>
</dbReference>
<sequence>MTSEPLVFCLTCLLLGQMGEIFISFSGFYTFCANSLQNGSREFCSTEFYSAILSAPPSVLTSSPVHLKSSFISAPVGGEVTLRCSYEGDESAWICWYKQTLGQNPKLISSFFVYSPENIFYGEFENNSRFTLIRKNRTTNLIISNLKMSDSATYYCAFTYAQIVSFSEGATVIIKDPDSDIRPSVLQSEPESVRPGDAVTLNCSVQTGSCGGEQSVYWFRKSEESHPGLIYTHGGKRDRCERNPNTPTHTCVYSLPLKDLTVSDAGTYYCVVSFCGQIVFGNGTRLTLMSEGKFLVHFVTGLLAGLFLVLIVIIVYRMKNKHTNQAAGTFKKKEHCSLFSIKRMQVTHIFLFFLKTRAKNSRSNYKHHNRTGHQPTYRQPPLFICRCKPAQQVQKKNEQQLRKRLPPA</sequence>
<feature type="transmembrane region" description="Helical" evidence="8">
    <location>
        <begin position="294"/>
        <end position="316"/>
    </location>
</feature>
<dbReference type="GO" id="GO:0005886">
    <property type="term" value="C:plasma membrane"/>
    <property type="evidence" value="ECO:0007669"/>
    <property type="project" value="UniProtKB-SubCell"/>
</dbReference>
<accession>A0A096MGK9</accession>
<dbReference type="PROSITE" id="PS50835">
    <property type="entry name" value="IG_LIKE"/>
    <property type="match status" value="2"/>
</dbReference>
<comment type="subcellular location">
    <subcellularLocation>
        <location evidence="1">Cell membrane</location>
    </subcellularLocation>
</comment>
<keyword evidence="11" id="KW-1185">Reference proteome</keyword>
<evidence type="ECO:0000313" key="11">
    <source>
        <dbReference type="Proteomes" id="UP000028760"/>
    </source>
</evidence>
<evidence type="ECO:0000256" key="2">
    <source>
        <dbReference type="ARBA" id="ARBA00022475"/>
    </source>
</evidence>
<evidence type="ECO:0000256" key="4">
    <source>
        <dbReference type="ARBA" id="ARBA00022859"/>
    </source>
</evidence>
<keyword evidence="6" id="KW-1015">Disulfide bond</keyword>
<dbReference type="AlphaFoldDB" id="A0A096MGK9"/>
<evidence type="ECO:0000313" key="10">
    <source>
        <dbReference type="Ensembl" id="ENSPFOP00000030550.1"/>
    </source>
</evidence>
<evidence type="ECO:0000256" key="6">
    <source>
        <dbReference type="ARBA" id="ARBA00023157"/>
    </source>
</evidence>
<proteinExistence type="predicted"/>
<dbReference type="STRING" id="48698.ENSPFOP00000030550"/>
<keyword evidence="5 8" id="KW-0472">Membrane</keyword>
<dbReference type="InterPro" id="IPR003599">
    <property type="entry name" value="Ig_sub"/>
</dbReference>
<dbReference type="InterPro" id="IPR052051">
    <property type="entry name" value="TCR_complex_component"/>
</dbReference>
<dbReference type="InterPro" id="IPR013783">
    <property type="entry name" value="Ig-like_fold"/>
</dbReference>
<keyword evidence="8" id="KW-0812">Transmembrane</keyword>
<dbReference type="SMART" id="SM00406">
    <property type="entry name" value="IGv"/>
    <property type="match status" value="2"/>
</dbReference>
<dbReference type="InterPro" id="IPR013106">
    <property type="entry name" value="Ig_V-set"/>
</dbReference>
<evidence type="ECO:0000256" key="7">
    <source>
        <dbReference type="ARBA" id="ARBA00023180"/>
    </source>
</evidence>
<dbReference type="Gene3D" id="2.60.40.10">
    <property type="entry name" value="Immunoglobulins"/>
    <property type="match status" value="2"/>
</dbReference>
<reference evidence="10" key="2">
    <citation type="submission" date="2025-08" db="UniProtKB">
        <authorList>
            <consortium name="Ensembl"/>
        </authorList>
    </citation>
    <scope>IDENTIFICATION</scope>
</reference>
<dbReference type="InterPro" id="IPR007110">
    <property type="entry name" value="Ig-like_dom"/>
</dbReference>
<dbReference type="eggNOG" id="ENOG502SVGE">
    <property type="taxonomic scope" value="Eukaryota"/>
</dbReference>
<dbReference type="Ensembl" id="ENSPFOT00000023086.1">
    <property type="protein sequence ID" value="ENSPFOP00000030550.1"/>
    <property type="gene ID" value="ENSPFOG00000024039.1"/>
</dbReference>
<dbReference type="GO" id="GO:0002376">
    <property type="term" value="P:immune system process"/>
    <property type="evidence" value="ECO:0007669"/>
    <property type="project" value="UniProtKB-KW"/>
</dbReference>
<dbReference type="PANTHER" id="PTHR19433:SF127">
    <property type="entry name" value="NITR9"/>
    <property type="match status" value="1"/>
</dbReference>
<evidence type="ECO:0000256" key="5">
    <source>
        <dbReference type="ARBA" id="ARBA00023136"/>
    </source>
</evidence>
<dbReference type="PANTHER" id="PTHR19433">
    <property type="entry name" value="T-CELL RECEPTOR ALPHA CHAIN V REGION-RELATED"/>
    <property type="match status" value="1"/>
</dbReference>
<protein>
    <recommendedName>
        <fullName evidence="9">Ig-like domain-containing protein</fullName>
    </recommendedName>
</protein>
<dbReference type="SUPFAM" id="SSF48726">
    <property type="entry name" value="Immunoglobulin"/>
    <property type="match status" value="2"/>
</dbReference>
<keyword evidence="7" id="KW-0325">Glycoprotein</keyword>
<name>A0A096MGK9_POEFO</name>
<dbReference type="InterPro" id="IPR036179">
    <property type="entry name" value="Ig-like_dom_sf"/>
</dbReference>
<evidence type="ECO:0000256" key="3">
    <source>
        <dbReference type="ARBA" id="ARBA00022729"/>
    </source>
</evidence>